<dbReference type="GO" id="GO:0016567">
    <property type="term" value="P:protein ubiquitination"/>
    <property type="evidence" value="ECO:0007669"/>
    <property type="project" value="TreeGrafter"/>
</dbReference>
<dbReference type="InterPro" id="IPR013083">
    <property type="entry name" value="Znf_RING/FYVE/PHD"/>
</dbReference>
<evidence type="ECO:0000313" key="6">
    <source>
        <dbReference type="Proteomes" id="UP001152798"/>
    </source>
</evidence>
<sequence>MNHRRNSANNWKKNKKTDPSCCPVCGLSVRVGDLDSHFIQELEKLYKITSSNRSRRNKESVSDGSLENRWEAYLRIKSNRHCRLRLKTRKKKPDDVICPICNENVYGNMQQLNNHVEICLRKHGSFDVQDEEETVDVEGEGDYDDYEWSGQGRLQVSPVVLGRYGGVCERSFQNSEVDEDEGVGELVVDRDETSHYGPIQYTDADLVISLAVDNNEEKDKSLLESNAVKQTIVHLKDGNAVSKKNENSPEDEEPIKIDSVENKQIIEALKSRIRQLEAGHSSEMKFMCLICKDQYVKPLISIGCWHVYCEQCWLHTLGAKKLCPQCNMITSPSDLRRIYL</sequence>
<dbReference type="AlphaFoldDB" id="A0A9P0EAW1"/>
<keyword evidence="1 3" id="KW-0863">Zinc-finger</keyword>
<keyword evidence="6" id="KW-1185">Reference proteome</keyword>
<dbReference type="Pfam" id="PF15926">
    <property type="entry name" value="RNF220"/>
    <property type="match status" value="1"/>
</dbReference>
<dbReference type="PROSITE" id="PS50089">
    <property type="entry name" value="ZF_RING_2"/>
    <property type="match status" value="1"/>
</dbReference>
<dbReference type="Proteomes" id="UP001152798">
    <property type="component" value="Chromosome 2"/>
</dbReference>
<keyword evidence="2" id="KW-0862">Zinc</keyword>
<evidence type="ECO:0000313" key="5">
    <source>
        <dbReference type="EMBL" id="CAH1393068.1"/>
    </source>
</evidence>
<evidence type="ECO:0000259" key="4">
    <source>
        <dbReference type="PROSITE" id="PS50089"/>
    </source>
</evidence>
<dbReference type="GO" id="GO:0061630">
    <property type="term" value="F:ubiquitin protein ligase activity"/>
    <property type="evidence" value="ECO:0007669"/>
    <property type="project" value="TreeGrafter"/>
</dbReference>
<dbReference type="EMBL" id="OV725078">
    <property type="protein sequence ID" value="CAH1393068.1"/>
    <property type="molecule type" value="Genomic_DNA"/>
</dbReference>
<reference evidence="5" key="1">
    <citation type="submission" date="2022-01" db="EMBL/GenBank/DDBJ databases">
        <authorList>
            <person name="King R."/>
        </authorList>
    </citation>
    <scope>NUCLEOTIDE SEQUENCE</scope>
</reference>
<protein>
    <recommendedName>
        <fullName evidence="4">RING-type domain-containing protein</fullName>
    </recommendedName>
</protein>
<feature type="domain" description="RING-type" evidence="4">
    <location>
        <begin position="288"/>
        <end position="327"/>
    </location>
</feature>
<dbReference type="GO" id="GO:0008270">
    <property type="term" value="F:zinc ion binding"/>
    <property type="evidence" value="ECO:0007669"/>
    <property type="project" value="UniProtKB-KW"/>
</dbReference>
<dbReference type="Pfam" id="PF13923">
    <property type="entry name" value="zf-C3HC4_2"/>
    <property type="match status" value="1"/>
</dbReference>
<organism evidence="5 6">
    <name type="scientific">Nezara viridula</name>
    <name type="common">Southern green stink bug</name>
    <name type="synonym">Cimex viridulus</name>
    <dbReference type="NCBI Taxonomy" id="85310"/>
    <lineage>
        <taxon>Eukaryota</taxon>
        <taxon>Metazoa</taxon>
        <taxon>Ecdysozoa</taxon>
        <taxon>Arthropoda</taxon>
        <taxon>Hexapoda</taxon>
        <taxon>Insecta</taxon>
        <taxon>Pterygota</taxon>
        <taxon>Neoptera</taxon>
        <taxon>Paraneoptera</taxon>
        <taxon>Hemiptera</taxon>
        <taxon>Heteroptera</taxon>
        <taxon>Panheteroptera</taxon>
        <taxon>Pentatomomorpha</taxon>
        <taxon>Pentatomoidea</taxon>
        <taxon>Pentatomidae</taxon>
        <taxon>Pentatominae</taxon>
        <taxon>Nezara</taxon>
    </lineage>
</organism>
<accession>A0A9P0EAW1</accession>
<dbReference type="InterPro" id="IPR031824">
    <property type="entry name" value="RNF220_mid"/>
</dbReference>
<evidence type="ECO:0000256" key="3">
    <source>
        <dbReference type="PROSITE-ProRule" id="PRU00175"/>
    </source>
</evidence>
<dbReference type="PANTHER" id="PTHR13459">
    <property type="entry name" value="E3 UBIQUITIN-PROTEIN LIGASE RNF220 ISOFORM X1"/>
    <property type="match status" value="1"/>
</dbReference>
<name>A0A9P0EAW1_NEZVI</name>
<dbReference type="Gene3D" id="3.30.40.10">
    <property type="entry name" value="Zinc/RING finger domain, C3HC4 (zinc finger)"/>
    <property type="match status" value="1"/>
</dbReference>
<gene>
    <name evidence="5" type="ORF">NEZAVI_LOCUS3788</name>
</gene>
<dbReference type="SUPFAM" id="SSF57850">
    <property type="entry name" value="RING/U-box"/>
    <property type="match status" value="1"/>
</dbReference>
<dbReference type="InterPro" id="IPR001841">
    <property type="entry name" value="Znf_RING"/>
</dbReference>
<keyword evidence="1 3" id="KW-0479">Metal-binding</keyword>
<dbReference type="OrthoDB" id="6270329at2759"/>
<dbReference type="CDD" id="cd16563">
    <property type="entry name" value="RING-HC_RNF220"/>
    <property type="match status" value="1"/>
</dbReference>
<dbReference type="PANTHER" id="PTHR13459:SF1">
    <property type="entry name" value="E3 UBIQUITIN-PROTEIN LIGASE RNF220 ISOFORM X1"/>
    <property type="match status" value="1"/>
</dbReference>
<dbReference type="InterPro" id="IPR052443">
    <property type="entry name" value="E3_ubiq-ligase_RNF220-like"/>
</dbReference>
<evidence type="ECO:0000256" key="1">
    <source>
        <dbReference type="ARBA" id="ARBA00022771"/>
    </source>
</evidence>
<proteinExistence type="predicted"/>
<dbReference type="InterPro" id="IPR040178">
    <property type="entry name" value="RNF220_RING"/>
</dbReference>
<evidence type="ECO:0000256" key="2">
    <source>
        <dbReference type="ARBA" id="ARBA00022833"/>
    </source>
</evidence>